<protein>
    <submittedName>
        <fullName evidence="2">Unannotated protein</fullName>
    </submittedName>
</protein>
<reference evidence="2" key="1">
    <citation type="submission" date="2020-05" db="EMBL/GenBank/DDBJ databases">
        <authorList>
            <person name="Chiriac C."/>
            <person name="Salcher M."/>
            <person name="Ghai R."/>
            <person name="Kavagutti S V."/>
        </authorList>
    </citation>
    <scope>NUCLEOTIDE SEQUENCE</scope>
</reference>
<dbReference type="EMBL" id="CAESAH010000016">
    <property type="protein sequence ID" value="CAB4337964.1"/>
    <property type="molecule type" value="Genomic_DNA"/>
</dbReference>
<dbReference type="AlphaFoldDB" id="A0A6J5Z641"/>
<proteinExistence type="predicted"/>
<gene>
    <name evidence="3" type="ORF">UFOPK2731_00438</name>
    <name evidence="4" type="ORF">UFOPK3161_00589</name>
    <name evidence="2" type="ORF">UFOPK3962_00733</name>
    <name evidence="5" type="ORF">UFOPK4427_00741</name>
</gene>
<dbReference type="EMBL" id="CAEZYO010000008">
    <property type="protein sequence ID" value="CAB4724791.1"/>
    <property type="molecule type" value="Genomic_DNA"/>
</dbReference>
<evidence type="ECO:0000313" key="3">
    <source>
        <dbReference type="EMBL" id="CAB4724791.1"/>
    </source>
</evidence>
<keyword evidence="1" id="KW-0472">Membrane</keyword>
<keyword evidence="1" id="KW-1133">Transmembrane helix</keyword>
<evidence type="ECO:0000313" key="4">
    <source>
        <dbReference type="EMBL" id="CAB4821534.1"/>
    </source>
</evidence>
<evidence type="ECO:0000313" key="2">
    <source>
        <dbReference type="EMBL" id="CAB4337964.1"/>
    </source>
</evidence>
<dbReference type="EMBL" id="CAFBRY010000017">
    <property type="protein sequence ID" value="CAB5145124.1"/>
    <property type="molecule type" value="Genomic_DNA"/>
</dbReference>
<evidence type="ECO:0000313" key="5">
    <source>
        <dbReference type="EMBL" id="CAB5145124.1"/>
    </source>
</evidence>
<feature type="transmembrane region" description="Helical" evidence="1">
    <location>
        <begin position="64"/>
        <end position="82"/>
    </location>
</feature>
<organism evidence="2">
    <name type="scientific">freshwater metagenome</name>
    <dbReference type="NCBI Taxonomy" id="449393"/>
    <lineage>
        <taxon>unclassified sequences</taxon>
        <taxon>metagenomes</taxon>
        <taxon>ecological metagenomes</taxon>
    </lineage>
</organism>
<feature type="transmembrane region" description="Helical" evidence="1">
    <location>
        <begin position="34"/>
        <end position="57"/>
    </location>
</feature>
<keyword evidence="1" id="KW-0812">Transmembrane</keyword>
<accession>A0A6J5Z641</accession>
<name>A0A6J5Z641_9ZZZZ</name>
<sequence length="83" mass="8914">MNSNLLNNYRMGAYLLIAIGLINLRYQTGQNGVLTHSLTIIIPGAVLLAITWVPAIAKKLEAKAVQAVLITLGLILIAYAVIN</sequence>
<dbReference type="EMBL" id="CAFABC010000010">
    <property type="protein sequence ID" value="CAB4821534.1"/>
    <property type="molecule type" value="Genomic_DNA"/>
</dbReference>
<evidence type="ECO:0000256" key="1">
    <source>
        <dbReference type="SAM" id="Phobius"/>
    </source>
</evidence>